<evidence type="ECO:0000256" key="3">
    <source>
        <dbReference type="ARBA" id="ARBA00010617"/>
    </source>
</evidence>
<evidence type="ECO:0000313" key="12">
    <source>
        <dbReference type="Proteomes" id="UP000284706"/>
    </source>
</evidence>
<dbReference type="PRINTS" id="PR00463">
    <property type="entry name" value="EP450I"/>
</dbReference>
<keyword evidence="7 9" id="KW-0408">Iron</keyword>
<dbReference type="CDD" id="cd11065">
    <property type="entry name" value="CYP64-like"/>
    <property type="match status" value="1"/>
</dbReference>
<reference evidence="11 12" key="1">
    <citation type="journal article" date="2018" name="Evol. Lett.">
        <title>Horizontal gene cluster transfer increased hallucinogenic mushroom diversity.</title>
        <authorList>
            <person name="Reynolds H.T."/>
            <person name="Vijayakumar V."/>
            <person name="Gluck-Thaler E."/>
            <person name="Korotkin H.B."/>
            <person name="Matheny P.B."/>
            <person name="Slot J.C."/>
        </authorList>
    </citation>
    <scope>NUCLEOTIDE SEQUENCE [LARGE SCALE GENOMIC DNA]</scope>
    <source>
        <strain evidence="11 12">SRW20</strain>
    </source>
</reference>
<evidence type="ECO:0000313" key="11">
    <source>
        <dbReference type="EMBL" id="PPQ95430.1"/>
    </source>
</evidence>
<dbReference type="Proteomes" id="UP000284706">
    <property type="component" value="Unassembled WGS sequence"/>
</dbReference>
<comment type="similarity">
    <text evidence="3 10">Belongs to the cytochrome P450 family.</text>
</comment>
<proteinExistence type="inferred from homology"/>
<dbReference type="AlphaFoldDB" id="A0A409XXD5"/>
<evidence type="ECO:0008006" key="13">
    <source>
        <dbReference type="Google" id="ProtNLM"/>
    </source>
</evidence>
<gene>
    <name evidence="11" type="ORF">CVT26_008451</name>
</gene>
<dbReference type="Gene3D" id="1.10.630.10">
    <property type="entry name" value="Cytochrome P450"/>
    <property type="match status" value="1"/>
</dbReference>
<dbReference type="PROSITE" id="PS00086">
    <property type="entry name" value="CYTOCHROME_P450"/>
    <property type="match status" value="1"/>
</dbReference>
<evidence type="ECO:0000256" key="8">
    <source>
        <dbReference type="ARBA" id="ARBA00023033"/>
    </source>
</evidence>
<keyword evidence="5 9" id="KW-0479">Metal-binding</keyword>
<dbReference type="InParanoid" id="A0A409XXD5"/>
<evidence type="ECO:0000256" key="4">
    <source>
        <dbReference type="ARBA" id="ARBA00022617"/>
    </source>
</evidence>
<keyword evidence="8 10" id="KW-0503">Monooxygenase</keyword>
<name>A0A409XXD5_9AGAR</name>
<dbReference type="EMBL" id="NHYE01001426">
    <property type="protein sequence ID" value="PPQ95430.1"/>
    <property type="molecule type" value="Genomic_DNA"/>
</dbReference>
<dbReference type="OrthoDB" id="2789670at2759"/>
<protein>
    <recommendedName>
        <fullName evidence="13">Cytochrome P450</fullName>
    </recommendedName>
</protein>
<evidence type="ECO:0000256" key="1">
    <source>
        <dbReference type="ARBA" id="ARBA00001971"/>
    </source>
</evidence>
<organism evidence="11 12">
    <name type="scientific">Gymnopilus dilepis</name>
    <dbReference type="NCBI Taxonomy" id="231916"/>
    <lineage>
        <taxon>Eukaryota</taxon>
        <taxon>Fungi</taxon>
        <taxon>Dikarya</taxon>
        <taxon>Basidiomycota</taxon>
        <taxon>Agaricomycotina</taxon>
        <taxon>Agaricomycetes</taxon>
        <taxon>Agaricomycetidae</taxon>
        <taxon>Agaricales</taxon>
        <taxon>Agaricineae</taxon>
        <taxon>Hymenogastraceae</taxon>
        <taxon>Gymnopilus</taxon>
    </lineage>
</organism>
<dbReference type="SUPFAM" id="SSF48264">
    <property type="entry name" value="Cytochrome P450"/>
    <property type="match status" value="1"/>
</dbReference>
<feature type="binding site" description="axial binding residue" evidence="9">
    <location>
        <position position="392"/>
    </location>
    <ligand>
        <name>heme</name>
        <dbReference type="ChEBI" id="CHEBI:30413"/>
    </ligand>
    <ligandPart>
        <name>Fe</name>
        <dbReference type="ChEBI" id="CHEBI:18248"/>
    </ligandPart>
</feature>
<keyword evidence="6 10" id="KW-0560">Oxidoreductase</keyword>
<comment type="cofactor">
    <cofactor evidence="1 9">
        <name>heme</name>
        <dbReference type="ChEBI" id="CHEBI:30413"/>
    </cofactor>
</comment>
<evidence type="ECO:0000256" key="10">
    <source>
        <dbReference type="RuleBase" id="RU000461"/>
    </source>
</evidence>
<comment type="pathway">
    <text evidence="2">Secondary metabolite biosynthesis.</text>
</comment>
<dbReference type="Pfam" id="PF00067">
    <property type="entry name" value="p450"/>
    <property type="match status" value="1"/>
</dbReference>
<keyword evidence="12" id="KW-1185">Reference proteome</keyword>
<dbReference type="GO" id="GO:0005506">
    <property type="term" value="F:iron ion binding"/>
    <property type="evidence" value="ECO:0007669"/>
    <property type="project" value="InterPro"/>
</dbReference>
<dbReference type="InterPro" id="IPR036396">
    <property type="entry name" value="Cyt_P450_sf"/>
</dbReference>
<comment type="caution">
    <text evidence="11">The sequence shown here is derived from an EMBL/GenBank/DDBJ whole genome shotgun (WGS) entry which is preliminary data.</text>
</comment>
<evidence type="ECO:0000256" key="5">
    <source>
        <dbReference type="ARBA" id="ARBA00022723"/>
    </source>
</evidence>
<evidence type="ECO:0000256" key="6">
    <source>
        <dbReference type="ARBA" id="ARBA00023002"/>
    </source>
</evidence>
<sequence>MIILNSAQACIDLLEKRSAIYSDRAPSDVMMLMGWENDMAFFPYGKRLNLHRKMLTESFNHEKCKDYLPYQTLEATRLVQRLLANPEKFDEHINLFATAVILRIDYGHDLVSRDDPYYKVVSDAGYCSSHCAPPGSNLVDLLPISSFMHFLLPWPELKVGSVKYLPSWFPGTYPATQARFFRPVVDLMHDYTLNEVKRQLVSYGYHIRTCFLRVPGREAEGTAKESFLLTHLEGLQREGKDYPYSVEDIKGAGGVIYAAGADTTWSTILIFVLAMVLYPEAQAEAQDEIDRVIGPDRLPEFQDRTSLPYLECLVQETYRWNNAVPIGVPHRSMADDIYNGMFIPKGSVVVANTRGITLDEDIYQNPRTFDPSRYLRGEPYPTGQFGFGRRICPGRYLADSSVWIAIASILAEFTISPLNGVNGAPILPKEEFISGITRYVENPSKERKFISDNNGWLD</sequence>
<dbReference type="InterPro" id="IPR050364">
    <property type="entry name" value="Cytochrome_P450_fung"/>
</dbReference>
<dbReference type="PANTHER" id="PTHR46300">
    <property type="entry name" value="P450, PUTATIVE (EUROFUNG)-RELATED-RELATED"/>
    <property type="match status" value="1"/>
</dbReference>
<evidence type="ECO:0000256" key="2">
    <source>
        <dbReference type="ARBA" id="ARBA00005179"/>
    </source>
</evidence>
<keyword evidence="4 9" id="KW-0349">Heme</keyword>
<dbReference type="GO" id="GO:0004497">
    <property type="term" value="F:monooxygenase activity"/>
    <property type="evidence" value="ECO:0007669"/>
    <property type="project" value="UniProtKB-KW"/>
</dbReference>
<evidence type="ECO:0000256" key="7">
    <source>
        <dbReference type="ARBA" id="ARBA00023004"/>
    </source>
</evidence>
<dbReference type="STRING" id="231916.A0A409XXD5"/>
<dbReference type="GO" id="GO:0020037">
    <property type="term" value="F:heme binding"/>
    <property type="evidence" value="ECO:0007669"/>
    <property type="project" value="InterPro"/>
</dbReference>
<dbReference type="InterPro" id="IPR001128">
    <property type="entry name" value="Cyt_P450"/>
</dbReference>
<dbReference type="InterPro" id="IPR002401">
    <property type="entry name" value="Cyt_P450_E_grp-I"/>
</dbReference>
<accession>A0A409XXD5</accession>
<dbReference type="InterPro" id="IPR017972">
    <property type="entry name" value="Cyt_P450_CS"/>
</dbReference>
<evidence type="ECO:0000256" key="9">
    <source>
        <dbReference type="PIRSR" id="PIRSR602401-1"/>
    </source>
</evidence>
<dbReference type="GO" id="GO:0016705">
    <property type="term" value="F:oxidoreductase activity, acting on paired donors, with incorporation or reduction of molecular oxygen"/>
    <property type="evidence" value="ECO:0007669"/>
    <property type="project" value="InterPro"/>
</dbReference>
<dbReference type="PANTHER" id="PTHR46300:SF5">
    <property type="entry name" value="CYTOCHROME P450"/>
    <property type="match status" value="1"/>
</dbReference>